<dbReference type="SUPFAM" id="SSF51735">
    <property type="entry name" value="NAD(P)-binding Rossmann-fold domains"/>
    <property type="match status" value="1"/>
</dbReference>
<dbReference type="PANTHER" id="PTHR38015:SF1">
    <property type="entry name" value="OPINE DEHYDROGENASE DOMAIN-CONTAINING PROTEIN"/>
    <property type="match status" value="1"/>
</dbReference>
<dbReference type="SUPFAM" id="SSF48179">
    <property type="entry name" value="6-phosphogluconate dehydrogenase C-terminal domain-like"/>
    <property type="match status" value="1"/>
</dbReference>
<dbReference type="Gene3D" id="3.40.50.720">
    <property type="entry name" value="NAD(P)-binding Rossmann-like Domain"/>
    <property type="match status" value="1"/>
</dbReference>
<evidence type="ECO:0000259" key="2">
    <source>
        <dbReference type="Pfam" id="PF01210"/>
    </source>
</evidence>
<evidence type="ECO:0000313" key="5">
    <source>
        <dbReference type="Proteomes" id="UP000620366"/>
    </source>
</evidence>
<dbReference type="GO" id="GO:0016616">
    <property type="term" value="F:oxidoreductase activity, acting on the CH-OH group of donors, NAD or NADP as acceptor"/>
    <property type="evidence" value="ECO:0007669"/>
    <property type="project" value="InterPro"/>
</dbReference>
<feature type="domain" description="Opine dehydrogenase" evidence="3">
    <location>
        <begin position="185"/>
        <end position="328"/>
    </location>
</feature>
<keyword evidence="5" id="KW-1185">Reference proteome</keyword>
<accession>A0A926DDS9</accession>
<dbReference type="InterPro" id="IPR003421">
    <property type="entry name" value="Opine_DH"/>
</dbReference>
<dbReference type="Pfam" id="PF02317">
    <property type="entry name" value="Octopine_DH"/>
    <property type="match status" value="1"/>
</dbReference>
<dbReference type="PANTHER" id="PTHR38015">
    <property type="entry name" value="BLR6086 PROTEIN"/>
    <property type="match status" value="1"/>
</dbReference>
<dbReference type="Pfam" id="PF01210">
    <property type="entry name" value="NAD_Gly3P_dh_N"/>
    <property type="match status" value="1"/>
</dbReference>
<dbReference type="Gene3D" id="1.10.1040.10">
    <property type="entry name" value="N-(1-d-carboxylethyl)-l-norvaline Dehydrogenase, domain 2"/>
    <property type="match status" value="1"/>
</dbReference>
<dbReference type="AlphaFoldDB" id="A0A926DDS9"/>
<evidence type="ECO:0000313" key="4">
    <source>
        <dbReference type="EMBL" id="MBC8536248.1"/>
    </source>
</evidence>
<proteinExistence type="predicted"/>
<feature type="domain" description="Glycerol-3-phosphate dehydrogenase NAD-dependent N-terminal" evidence="2">
    <location>
        <begin position="7"/>
        <end position="104"/>
    </location>
</feature>
<keyword evidence="1" id="KW-0560">Oxidoreductase</keyword>
<dbReference type="Proteomes" id="UP000620366">
    <property type="component" value="Unassembled WGS sequence"/>
</dbReference>
<comment type="caution">
    <text evidence="4">The sequence shown here is derived from an EMBL/GenBank/DDBJ whole genome shotgun (WGS) entry which is preliminary data.</text>
</comment>
<sequence length="354" mass="39441">MLNQNRVAIISSGNGGQALAAYYTYRGYEAALYAREQQRVDMFPSNVFTLSGVTEAEVPISLISCDMGAVVRGAHLIMVTTPSQYHHVVAREMAPHLEDGQIIVLNPGRTFGTFTFEQALRESGCESRVVVAEAETFIFTCRCAAVGQPVVYKIKDHMKVAAHDAARTPLVVETLRRVFPTVEGAKDVLETGFGNMGMIFHPLPILMNLTRVEAKERFLYYQNAISPLVGSMIERMDAERVAVARAMGVQTLPVLDWLFDKYGSRGATVYECLQNTDAYREVYTPTDLCTRYVFEDVPTGCVPMLAMGRRFGIEMPVTEAVIRWASAVYGRDFYAEGRNEFRLDLDALIGRRSA</sequence>
<dbReference type="InterPro" id="IPR036291">
    <property type="entry name" value="NAD(P)-bd_dom_sf"/>
</dbReference>
<evidence type="ECO:0000259" key="3">
    <source>
        <dbReference type="Pfam" id="PF02317"/>
    </source>
</evidence>
<dbReference type="InterPro" id="IPR051729">
    <property type="entry name" value="Opine/Lysopine_DH"/>
</dbReference>
<name>A0A926DDS9_9FIRM</name>
<protein>
    <submittedName>
        <fullName evidence="4">NAD/NADP octopine/nopaline dehydrogenase family protein</fullName>
    </submittedName>
</protein>
<dbReference type="GO" id="GO:0046168">
    <property type="term" value="P:glycerol-3-phosphate catabolic process"/>
    <property type="evidence" value="ECO:0007669"/>
    <property type="project" value="InterPro"/>
</dbReference>
<evidence type="ECO:0000256" key="1">
    <source>
        <dbReference type="ARBA" id="ARBA00023002"/>
    </source>
</evidence>
<dbReference type="InterPro" id="IPR008927">
    <property type="entry name" value="6-PGluconate_DH-like_C_sf"/>
</dbReference>
<organism evidence="4 5">
    <name type="scientific">Feifania hominis</name>
    <dbReference type="NCBI Taxonomy" id="2763660"/>
    <lineage>
        <taxon>Bacteria</taxon>
        <taxon>Bacillati</taxon>
        <taxon>Bacillota</taxon>
        <taxon>Clostridia</taxon>
        <taxon>Eubacteriales</taxon>
        <taxon>Feifaniaceae</taxon>
        <taxon>Feifania</taxon>
    </lineage>
</organism>
<reference evidence="4" key="1">
    <citation type="submission" date="2020-08" db="EMBL/GenBank/DDBJ databases">
        <title>Genome public.</title>
        <authorList>
            <person name="Liu C."/>
            <person name="Sun Q."/>
        </authorList>
    </citation>
    <scope>NUCLEOTIDE SEQUENCE</scope>
    <source>
        <strain evidence="4">BX7</strain>
    </source>
</reference>
<dbReference type="RefSeq" id="WP_249300006.1">
    <property type="nucleotide sequence ID" value="NZ_JACRSP010000002.1"/>
</dbReference>
<dbReference type="InterPro" id="IPR013328">
    <property type="entry name" value="6PGD_dom2"/>
</dbReference>
<gene>
    <name evidence="4" type="ORF">H8695_06020</name>
</gene>
<dbReference type="GO" id="GO:0051287">
    <property type="term" value="F:NAD binding"/>
    <property type="evidence" value="ECO:0007669"/>
    <property type="project" value="InterPro"/>
</dbReference>
<dbReference type="EMBL" id="JACRSP010000002">
    <property type="protein sequence ID" value="MBC8536248.1"/>
    <property type="molecule type" value="Genomic_DNA"/>
</dbReference>
<dbReference type="InterPro" id="IPR011128">
    <property type="entry name" value="G3P_DH_NAD-dep_N"/>
</dbReference>